<dbReference type="NCBIfam" id="TIGR01128">
    <property type="entry name" value="holA"/>
    <property type="match status" value="1"/>
</dbReference>
<comment type="similarity">
    <text evidence="7">Belongs to the DNA polymerase HolA subunit family.</text>
</comment>
<dbReference type="EC" id="2.7.7.7" evidence="1 9"/>
<evidence type="ECO:0000256" key="1">
    <source>
        <dbReference type="ARBA" id="ARBA00012417"/>
    </source>
</evidence>
<evidence type="ECO:0000256" key="5">
    <source>
        <dbReference type="ARBA" id="ARBA00022705"/>
    </source>
</evidence>
<dbReference type="PATRIC" id="fig|336831.14.peg.2442"/>
<dbReference type="Proteomes" id="UP000034228">
    <property type="component" value="Unassembled WGS sequence"/>
</dbReference>
<keyword evidence="3" id="KW-0808">Transferase</keyword>
<name>A0A0M2V8W6_9GAMM</name>
<feature type="domain" description="DNA polymerase III delta N-terminal" evidence="10">
    <location>
        <begin position="21"/>
        <end position="136"/>
    </location>
</feature>
<evidence type="ECO:0000259" key="10">
    <source>
        <dbReference type="Pfam" id="PF06144"/>
    </source>
</evidence>
<keyword evidence="13" id="KW-1185">Reference proteome</keyword>
<dbReference type="CDD" id="cd18138">
    <property type="entry name" value="HLD_clamp_pol_III_delta"/>
    <property type="match status" value="1"/>
</dbReference>
<comment type="catalytic activity">
    <reaction evidence="8">
        <text>DNA(n) + a 2'-deoxyribonucleoside 5'-triphosphate = DNA(n+1) + diphosphate</text>
        <dbReference type="Rhea" id="RHEA:22508"/>
        <dbReference type="Rhea" id="RHEA-COMP:17339"/>
        <dbReference type="Rhea" id="RHEA-COMP:17340"/>
        <dbReference type="ChEBI" id="CHEBI:33019"/>
        <dbReference type="ChEBI" id="CHEBI:61560"/>
        <dbReference type="ChEBI" id="CHEBI:173112"/>
        <dbReference type="EC" id="2.7.7.7"/>
    </reaction>
</comment>
<evidence type="ECO:0000313" key="12">
    <source>
        <dbReference type="EMBL" id="KKO47282.1"/>
    </source>
</evidence>
<dbReference type="OrthoDB" id="9770982at2"/>
<dbReference type="InterPro" id="IPR027417">
    <property type="entry name" value="P-loop_NTPase"/>
</dbReference>
<dbReference type="Gene3D" id="1.20.272.10">
    <property type="match status" value="1"/>
</dbReference>
<evidence type="ECO:0000256" key="3">
    <source>
        <dbReference type="ARBA" id="ARBA00022679"/>
    </source>
</evidence>
<evidence type="ECO:0000313" key="13">
    <source>
        <dbReference type="Proteomes" id="UP000034228"/>
    </source>
</evidence>
<keyword evidence="5" id="KW-0235">DNA replication</keyword>
<dbReference type="InterPro" id="IPR010372">
    <property type="entry name" value="DNA_pol3_delta_N"/>
</dbReference>
<proteinExistence type="inferred from homology"/>
<organism evidence="12 13">
    <name type="scientific">Arsukibacterium ikkense</name>
    <dbReference type="NCBI Taxonomy" id="336831"/>
    <lineage>
        <taxon>Bacteria</taxon>
        <taxon>Pseudomonadati</taxon>
        <taxon>Pseudomonadota</taxon>
        <taxon>Gammaproteobacteria</taxon>
        <taxon>Chromatiales</taxon>
        <taxon>Chromatiaceae</taxon>
        <taxon>Arsukibacterium</taxon>
    </lineage>
</organism>
<accession>A0A0M2V8W6</accession>
<dbReference type="PROSITE" id="PS51257">
    <property type="entry name" value="PROKAR_LIPOPROTEIN"/>
    <property type="match status" value="1"/>
</dbReference>
<dbReference type="PANTHER" id="PTHR34388:SF1">
    <property type="entry name" value="DNA POLYMERASE III SUBUNIT DELTA"/>
    <property type="match status" value="1"/>
</dbReference>
<keyword evidence="4" id="KW-0548">Nucleotidyltransferase</keyword>
<dbReference type="RefSeq" id="WP_046555810.1">
    <property type="nucleotide sequence ID" value="NZ_LAHO01000001.1"/>
</dbReference>
<feature type="domain" description="DNA polymerase III delta subunit-like C-terminal" evidence="11">
    <location>
        <begin position="212"/>
        <end position="317"/>
    </location>
</feature>
<dbReference type="InterPro" id="IPR005790">
    <property type="entry name" value="DNA_polIII_delta"/>
</dbReference>
<evidence type="ECO:0000256" key="2">
    <source>
        <dbReference type="ARBA" id="ARBA00017703"/>
    </source>
</evidence>
<dbReference type="Pfam" id="PF06144">
    <property type="entry name" value="DNA_pol3_delta"/>
    <property type="match status" value="1"/>
</dbReference>
<dbReference type="SUPFAM" id="SSF48019">
    <property type="entry name" value="post-AAA+ oligomerization domain-like"/>
    <property type="match status" value="1"/>
</dbReference>
<evidence type="ECO:0000256" key="8">
    <source>
        <dbReference type="ARBA" id="ARBA00049244"/>
    </source>
</evidence>
<dbReference type="SUPFAM" id="SSF52540">
    <property type="entry name" value="P-loop containing nucleoside triphosphate hydrolases"/>
    <property type="match status" value="1"/>
</dbReference>
<dbReference type="Gene3D" id="3.40.50.300">
    <property type="entry name" value="P-loop containing nucleotide triphosphate hydrolases"/>
    <property type="match status" value="1"/>
</dbReference>
<protein>
    <recommendedName>
        <fullName evidence="2 9">DNA polymerase III subunit delta</fullName>
        <ecNumber evidence="1 9">2.7.7.7</ecNumber>
    </recommendedName>
</protein>
<evidence type="ECO:0000256" key="4">
    <source>
        <dbReference type="ARBA" id="ARBA00022695"/>
    </source>
</evidence>
<dbReference type="PANTHER" id="PTHR34388">
    <property type="entry name" value="DNA POLYMERASE III SUBUNIT DELTA"/>
    <property type="match status" value="1"/>
</dbReference>
<dbReference type="InterPro" id="IPR008921">
    <property type="entry name" value="DNA_pol3_clamp-load_cplx_C"/>
</dbReference>
<dbReference type="AlphaFoldDB" id="A0A0M2V8W6"/>
<dbReference type="Gene3D" id="1.10.8.60">
    <property type="match status" value="1"/>
</dbReference>
<dbReference type="Pfam" id="PF21694">
    <property type="entry name" value="DNA_pol3_delta_C"/>
    <property type="match status" value="1"/>
</dbReference>
<reference evidence="12 13" key="1">
    <citation type="submission" date="2015-03" db="EMBL/GenBank/DDBJ databases">
        <title>Draft genome sequences of two protease-producing strains of Arsukibacterium isolated from two cold and alkaline environments.</title>
        <authorList>
            <person name="Lylloff J.E."/>
            <person name="Skov L.B."/>
            <person name="Jepsen M."/>
            <person name="Hallin P.F."/>
            <person name="Sorensen S.J."/>
            <person name="Stougaard P."/>
            <person name="Glaring M.A."/>
        </authorList>
    </citation>
    <scope>NUCLEOTIDE SEQUENCE [LARGE SCALE GENOMIC DNA]</scope>
    <source>
        <strain evidence="12 13">GCM72</strain>
    </source>
</reference>
<dbReference type="GO" id="GO:0003677">
    <property type="term" value="F:DNA binding"/>
    <property type="evidence" value="ECO:0007669"/>
    <property type="project" value="InterPro"/>
</dbReference>
<evidence type="ECO:0000259" key="11">
    <source>
        <dbReference type="Pfam" id="PF21694"/>
    </source>
</evidence>
<comment type="caution">
    <text evidence="12">The sequence shown here is derived from an EMBL/GenBank/DDBJ whole genome shotgun (WGS) entry which is preliminary data.</text>
</comment>
<evidence type="ECO:0000256" key="9">
    <source>
        <dbReference type="NCBIfam" id="TIGR01128"/>
    </source>
</evidence>
<sequence>MQKLYANQLSAQLQQGLAGCYLVFGEEPLQKIEAIDALRQAAKTQGYDERLSFTVDNQFDWSALHNELGAMSLFAEKRLIELELSQKLPPTASDQLKQLASVLSPDIVLLLHGQRGFGEVSKLAWFKQLQSVAVQVAIYPLDDRQAGQWLAQRARQQNVQLTADALTLLQHHSAGNLLAARQELEKLALTHPNHTIDADTLAGFLADHSSFTVFQLGDAILAGEGSQALHRLQRLLQQDLEPAIIIWQLQKDVQQLQQLQRNQQQGIALSQAFKQLAIWPKRQPLYQQALQRLSLGYLDYLLQELAAFDRLYKGGKLPDISTALSHLVCLFIKPVPRTYSLQQHRDD</sequence>
<evidence type="ECO:0000256" key="7">
    <source>
        <dbReference type="ARBA" id="ARBA00034754"/>
    </source>
</evidence>
<dbReference type="GO" id="GO:0003887">
    <property type="term" value="F:DNA-directed DNA polymerase activity"/>
    <property type="evidence" value="ECO:0007669"/>
    <property type="project" value="UniProtKB-UniRule"/>
</dbReference>
<dbReference type="EMBL" id="LAHO01000001">
    <property type="protein sequence ID" value="KKO47282.1"/>
    <property type="molecule type" value="Genomic_DNA"/>
</dbReference>
<keyword evidence="6" id="KW-0239">DNA-directed DNA polymerase</keyword>
<dbReference type="GO" id="GO:0009360">
    <property type="term" value="C:DNA polymerase III complex"/>
    <property type="evidence" value="ECO:0007669"/>
    <property type="project" value="UniProtKB-UniRule"/>
</dbReference>
<evidence type="ECO:0000256" key="6">
    <source>
        <dbReference type="ARBA" id="ARBA00022932"/>
    </source>
</evidence>
<dbReference type="GO" id="GO:0006261">
    <property type="term" value="P:DNA-templated DNA replication"/>
    <property type="evidence" value="ECO:0007669"/>
    <property type="project" value="TreeGrafter"/>
</dbReference>
<gene>
    <name evidence="12" type="ORF">WG68_01155</name>
</gene>
<dbReference type="STRING" id="336831.WG68_01155"/>
<dbReference type="InterPro" id="IPR048466">
    <property type="entry name" value="DNA_pol3_delta-like_C"/>
</dbReference>